<evidence type="ECO:0000256" key="2">
    <source>
        <dbReference type="SAM" id="Phobius"/>
    </source>
</evidence>
<dbReference type="AlphaFoldDB" id="A0A561V326"/>
<dbReference type="InterPro" id="IPR027417">
    <property type="entry name" value="P-loop_NTPase"/>
</dbReference>
<evidence type="ECO:0008006" key="5">
    <source>
        <dbReference type="Google" id="ProtNLM"/>
    </source>
</evidence>
<evidence type="ECO:0000313" key="4">
    <source>
        <dbReference type="Proteomes" id="UP000318186"/>
    </source>
</evidence>
<keyword evidence="2" id="KW-0812">Transmembrane</keyword>
<feature type="transmembrane region" description="Helical" evidence="2">
    <location>
        <begin position="251"/>
        <end position="273"/>
    </location>
</feature>
<proteinExistence type="predicted"/>
<feature type="transmembrane region" description="Helical" evidence="2">
    <location>
        <begin position="117"/>
        <end position="134"/>
    </location>
</feature>
<feature type="transmembrane region" description="Helical" evidence="2">
    <location>
        <begin position="208"/>
        <end position="225"/>
    </location>
</feature>
<organism evidence="3 4">
    <name type="scientific">Streptomyces brevispora</name>
    <dbReference type="NCBI Taxonomy" id="887462"/>
    <lineage>
        <taxon>Bacteria</taxon>
        <taxon>Bacillati</taxon>
        <taxon>Actinomycetota</taxon>
        <taxon>Actinomycetes</taxon>
        <taxon>Kitasatosporales</taxon>
        <taxon>Streptomycetaceae</taxon>
        <taxon>Streptomyces</taxon>
    </lineage>
</organism>
<dbReference type="Proteomes" id="UP000318186">
    <property type="component" value="Unassembled WGS sequence"/>
</dbReference>
<dbReference type="SUPFAM" id="SSF52540">
    <property type="entry name" value="P-loop containing nucleoside triphosphate hydrolases"/>
    <property type="match status" value="1"/>
</dbReference>
<dbReference type="OrthoDB" id="3799538at2"/>
<comment type="caution">
    <text evidence="3">The sequence shown here is derived from an EMBL/GenBank/DDBJ whole genome shotgun (WGS) entry which is preliminary data.</text>
</comment>
<evidence type="ECO:0000313" key="3">
    <source>
        <dbReference type="EMBL" id="TWG06017.1"/>
    </source>
</evidence>
<name>A0A561V326_9ACTN</name>
<keyword evidence="2" id="KW-1133">Transmembrane helix</keyword>
<dbReference type="EMBL" id="VIWW01000001">
    <property type="protein sequence ID" value="TWG06017.1"/>
    <property type="molecule type" value="Genomic_DNA"/>
</dbReference>
<feature type="region of interest" description="Disordered" evidence="1">
    <location>
        <begin position="1"/>
        <end position="92"/>
    </location>
</feature>
<gene>
    <name evidence="3" type="ORF">FHX80_114505</name>
</gene>
<protein>
    <recommendedName>
        <fullName evidence="5">ATP/GTP-binding protein</fullName>
    </recommendedName>
</protein>
<feature type="compositionally biased region" description="Pro residues" evidence="1">
    <location>
        <begin position="32"/>
        <end position="60"/>
    </location>
</feature>
<dbReference type="Gene3D" id="3.40.50.300">
    <property type="entry name" value="P-loop containing nucleotide triphosphate hydrolases"/>
    <property type="match status" value="1"/>
</dbReference>
<accession>A0A561V326</accession>
<keyword evidence="2" id="KW-0472">Membrane</keyword>
<sequence>MDNEGTHGARGTWGAQPPDGRAGRPGSSVPHPAGPPPAAPPGPPPAAPPAFPPRVPPPAVEPSAMKPPATPPGRYRTAGTGAPTAEWLNAPRPDSDPGVWRYAYRPRPAERPPRPSLVGPAATLALWLVLWLLLTERAVPYVFKPIEIITGPQWWVFGGLRDDAPALVVNSTTLYYQLLVLALGFWAARIGGWARLFRYFAGPRLDRARFVTTAAGALLTVWLVWTRRVPLADVLLPAVPTGLMQGGGNQYAALFVSIVLYALIGTAIVWPFARIGQWSVELGPLLGRVRNQRPQQPRTAPGLPGTAPVEAAGPAPADWPELRAAGRVDAAEALTAAVHTGRMNDVDCVRLRHAWAVARTRPDRLESFTDTVLRKGAGAYLHPSGQRDLPLRTAPHDPLTGQVRIGDCVDDPRNPYPRRGSGMALDPASLGTSLLAVGPPGSGKTAGVVRPVIESLAIRALTGQAAVLAVGGAGAQLGPDDAYDVVVRIGDPTSVHDFDLYGGTTDPDEAAAALAEGLAGDIPGLDSRRAGTVLGQLLGPYRTVHGRFPGVPELRELLEGSVAALTVLRQALEAGGHHSMLRELDARARQAGGAGDPAAVLADRIAVLDRPAFAGFFATGDDARPFSLRSLEQHPLRVRIDLPERAHAEASHLLARLVLAQFNAITAARSDRSLFVCLVLDDATHTVTAETVRGIRRLRSVNAGAVLALRTLDDVPEALHHALLGSVGCAMAFSGVSTWDGKRFAEAWGKEWVEVREVAQHGVFADQPLTRALHALRKLATGKAVTTDAVTVRQVERERWSASGLAYELAAGHAVLSLTTVEGEHAPPLLVRLGG</sequence>
<evidence type="ECO:0000256" key="1">
    <source>
        <dbReference type="SAM" id="MobiDB-lite"/>
    </source>
</evidence>
<feature type="transmembrane region" description="Helical" evidence="2">
    <location>
        <begin position="174"/>
        <end position="196"/>
    </location>
</feature>
<reference evidence="3 4" key="1">
    <citation type="submission" date="2019-06" db="EMBL/GenBank/DDBJ databases">
        <title>Sequencing the genomes of 1000 actinobacteria strains.</title>
        <authorList>
            <person name="Klenk H.-P."/>
        </authorList>
    </citation>
    <scope>NUCLEOTIDE SEQUENCE [LARGE SCALE GENOMIC DNA]</scope>
    <source>
        <strain evidence="3 4">DSM 42059</strain>
    </source>
</reference>
<dbReference type="RefSeq" id="WP_145765867.1">
    <property type="nucleotide sequence ID" value="NZ_JBHJUX010000072.1"/>
</dbReference>